<dbReference type="EMBL" id="BMER01000003">
    <property type="protein sequence ID" value="GGG94540.1"/>
    <property type="molecule type" value="Genomic_DNA"/>
</dbReference>
<keyword evidence="5" id="KW-1185">Reference proteome</keyword>
<dbReference type="RefSeq" id="WP_188507079.1">
    <property type="nucleotide sequence ID" value="NZ_BMER01000003.1"/>
</dbReference>
<sequence>MEKKVAVLEDDQDIRELVEFILSEAGFEVISYDRVARFWAGLRKAKPDLFLLDIMLPDGNGLDICKKLRSAQDTANIPIVVMSAAYDDVGSECVGSEFLKKPFNVSDLISRVQRLISEVGKKNR</sequence>
<dbReference type="Gene3D" id="3.40.50.2300">
    <property type="match status" value="1"/>
</dbReference>
<dbReference type="PANTHER" id="PTHR44591">
    <property type="entry name" value="STRESS RESPONSE REGULATOR PROTEIN 1"/>
    <property type="match status" value="1"/>
</dbReference>
<feature type="domain" description="Response regulatory" evidence="3">
    <location>
        <begin position="4"/>
        <end position="116"/>
    </location>
</feature>
<reference evidence="4" key="2">
    <citation type="submission" date="2020-09" db="EMBL/GenBank/DDBJ databases">
        <authorList>
            <person name="Sun Q."/>
            <person name="Zhou Y."/>
        </authorList>
    </citation>
    <scope>NUCLEOTIDE SEQUENCE</scope>
    <source>
        <strain evidence="4">CGMCC 1.12195</strain>
    </source>
</reference>
<dbReference type="Pfam" id="PF00072">
    <property type="entry name" value="Response_reg"/>
    <property type="match status" value="1"/>
</dbReference>
<dbReference type="SMART" id="SM00448">
    <property type="entry name" value="REC"/>
    <property type="match status" value="1"/>
</dbReference>
<evidence type="ECO:0000256" key="1">
    <source>
        <dbReference type="ARBA" id="ARBA00022553"/>
    </source>
</evidence>
<organism evidence="4 5">
    <name type="scientific">Parapedobacter pyrenivorans</name>
    <dbReference type="NCBI Taxonomy" id="1305674"/>
    <lineage>
        <taxon>Bacteria</taxon>
        <taxon>Pseudomonadati</taxon>
        <taxon>Bacteroidota</taxon>
        <taxon>Sphingobacteriia</taxon>
        <taxon>Sphingobacteriales</taxon>
        <taxon>Sphingobacteriaceae</taxon>
        <taxon>Parapedobacter</taxon>
    </lineage>
</organism>
<evidence type="ECO:0000313" key="4">
    <source>
        <dbReference type="EMBL" id="GGG94540.1"/>
    </source>
</evidence>
<name>A0A917MCT0_9SPHI</name>
<proteinExistence type="predicted"/>
<reference evidence="4" key="1">
    <citation type="journal article" date="2014" name="Int. J. Syst. Evol. Microbiol.">
        <title>Complete genome sequence of Corynebacterium casei LMG S-19264T (=DSM 44701T), isolated from a smear-ripened cheese.</title>
        <authorList>
            <consortium name="US DOE Joint Genome Institute (JGI-PGF)"/>
            <person name="Walter F."/>
            <person name="Albersmeier A."/>
            <person name="Kalinowski J."/>
            <person name="Ruckert C."/>
        </authorList>
    </citation>
    <scope>NUCLEOTIDE SEQUENCE</scope>
    <source>
        <strain evidence="4">CGMCC 1.12195</strain>
    </source>
</reference>
<feature type="modified residue" description="4-aspartylphosphate" evidence="2">
    <location>
        <position position="53"/>
    </location>
</feature>
<dbReference type="AlphaFoldDB" id="A0A917MCT0"/>
<dbReference type="PANTHER" id="PTHR44591:SF3">
    <property type="entry name" value="RESPONSE REGULATORY DOMAIN-CONTAINING PROTEIN"/>
    <property type="match status" value="1"/>
</dbReference>
<gene>
    <name evidence="4" type="ORF">GCM10007415_32050</name>
</gene>
<dbReference type="InterPro" id="IPR050595">
    <property type="entry name" value="Bact_response_regulator"/>
</dbReference>
<protein>
    <recommendedName>
        <fullName evidence="3">Response regulatory domain-containing protein</fullName>
    </recommendedName>
</protein>
<keyword evidence="1 2" id="KW-0597">Phosphoprotein</keyword>
<accession>A0A917MCT0</accession>
<dbReference type="SUPFAM" id="SSF52172">
    <property type="entry name" value="CheY-like"/>
    <property type="match status" value="1"/>
</dbReference>
<dbReference type="PROSITE" id="PS50110">
    <property type="entry name" value="RESPONSE_REGULATORY"/>
    <property type="match status" value="1"/>
</dbReference>
<dbReference type="InterPro" id="IPR011006">
    <property type="entry name" value="CheY-like_superfamily"/>
</dbReference>
<evidence type="ECO:0000256" key="2">
    <source>
        <dbReference type="PROSITE-ProRule" id="PRU00169"/>
    </source>
</evidence>
<comment type="caution">
    <text evidence="4">The sequence shown here is derived from an EMBL/GenBank/DDBJ whole genome shotgun (WGS) entry which is preliminary data.</text>
</comment>
<dbReference type="Proteomes" id="UP000660862">
    <property type="component" value="Unassembled WGS sequence"/>
</dbReference>
<evidence type="ECO:0000259" key="3">
    <source>
        <dbReference type="PROSITE" id="PS50110"/>
    </source>
</evidence>
<evidence type="ECO:0000313" key="5">
    <source>
        <dbReference type="Proteomes" id="UP000660862"/>
    </source>
</evidence>
<dbReference type="InterPro" id="IPR001789">
    <property type="entry name" value="Sig_transdc_resp-reg_receiver"/>
</dbReference>
<dbReference type="GO" id="GO:0000160">
    <property type="term" value="P:phosphorelay signal transduction system"/>
    <property type="evidence" value="ECO:0007669"/>
    <property type="project" value="InterPro"/>
</dbReference>